<protein>
    <submittedName>
        <fullName evidence="2">Glycosyltransferase, group 1 family protein</fullName>
    </submittedName>
</protein>
<dbReference type="Gene3D" id="3.40.50.2000">
    <property type="entry name" value="Glycogen Phosphorylase B"/>
    <property type="match status" value="2"/>
</dbReference>
<evidence type="ECO:0000313" key="2">
    <source>
        <dbReference type="EMBL" id="EJX03234.1"/>
    </source>
</evidence>
<accession>J9G8P6</accession>
<dbReference type="AlphaFoldDB" id="J9G8P6"/>
<dbReference type="InterPro" id="IPR028098">
    <property type="entry name" value="Glyco_trans_4-like_N"/>
</dbReference>
<keyword evidence="2" id="KW-0808">Transferase</keyword>
<dbReference type="GO" id="GO:0016740">
    <property type="term" value="F:transferase activity"/>
    <property type="evidence" value="ECO:0007669"/>
    <property type="project" value="UniProtKB-KW"/>
</dbReference>
<dbReference type="Pfam" id="PF13439">
    <property type="entry name" value="Glyco_transf_4"/>
    <property type="match status" value="1"/>
</dbReference>
<comment type="caution">
    <text evidence="2">The sequence shown here is derived from an EMBL/GenBank/DDBJ whole genome shotgun (WGS) entry which is preliminary data.</text>
</comment>
<dbReference type="PANTHER" id="PTHR12526:SF637">
    <property type="entry name" value="GLYCOSYLTRANSFERASE EPSF-RELATED"/>
    <property type="match status" value="1"/>
</dbReference>
<organism evidence="2">
    <name type="scientific">gut metagenome</name>
    <dbReference type="NCBI Taxonomy" id="749906"/>
    <lineage>
        <taxon>unclassified sequences</taxon>
        <taxon>metagenomes</taxon>
        <taxon>organismal metagenomes</taxon>
    </lineage>
</organism>
<dbReference type="SUPFAM" id="SSF53756">
    <property type="entry name" value="UDP-Glycosyltransferase/glycogen phosphorylase"/>
    <property type="match status" value="1"/>
</dbReference>
<sequence>MKVLLINTSDHTGGAAIAALRILQALQHQGVEAKLLCRDRNLPTSRTDIIQLRSTPWLKMKFFLERLDIFIRNGFKREGLFSIDTGRFGTDITRLPAFQEADVIHLHWVNQAMLSLQDLKKILQSGKRIVWTMHDMWPFTGICHNAADCLAWKDECKQCPLLPKPGAKDLSTHIFRKKAKTYACGKMSLVGCSQWLTQLAQQAPLLQGHQVTSIPNPIDTTFYRPGTNEGEDSQEQLREALGLPVEKRLLLFTAFKVTDPNKGIDYLIESITLLCQEHPEQRDHIAIVLAGKEAETLTNAFAVPAYSMGYVTDEAQMRSLYQACDLLLMPTLMDNLPNTIVEAMACGIPCVAFQIGGVPQMIDSGINGFLAAYRNSLDFAHNIYRALYSQSYPALCRNARSKAVAAYSEKAVADKYIQLYRAEGNQH</sequence>
<reference evidence="2" key="1">
    <citation type="journal article" date="2012" name="PLoS ONE">
        <title>Gene sets for utilization of primary and secondary nutrition supplies in the distal gut of endangered iberian lynx.</title>
        <authorList>
            <person name="Alcaide M."/>
            <person name="Messina E."/>
            <person name="Richter M."/>
            <person name="Bargiela R."/>
            <person name="Peplies J."/>
            <person name="Huws S.A."/>
            <person name="Newbold C.J."/>
            <person name="Golyshin P.N."/>
            <person name="Simon M.A."/>
            <person name="Lopez G."/>
            <person name="Yakimov M.M."/>
            <person name="Ferrer M."/>
        </authorList>
    </citation>
    <scope>NUCLEOTIDE SEQUENCE</scope>
</reference>
<proteinExistence type="predicted"/>
<name>J9G8P6_9ZZZZ</name>
<dbReference type="PANTHER" id="PTHR12526">
    <property type="entry name" value="GLYCOSYLTRANSFERASE"/>
    <property type="match status" value="1"/>
</dbReference>
<feature type="domain" description="Glycosyltransferase subfamily 4-like N-terminal" evidence="1">
    <location>
        <begin position="13"/>
        <end position="221"/>
    </location>
</feature>
<dbReference type="EMBL" id="AMCI01002245">
    <property type="protein sequence ID" value="EJX03234.1"/>
    <property type="molecule type" value="Genomic_DNA"/>
</dbReference>
<gene>
    <name evidence="2" type="ORF">EVA_08655</name>
</gene>
<evidence type="ECO:0000259" key="1">
    <source>
        <dbReference type="Pfam" id="PF13439"/>
    </source>
</evidence>
<dbReference type="Pfam" id="PF13692">
    <property type="entry name" value="Glyco_trans_1_4"/>
    <property type="match status" value="1"/>
</dbReference>